<protein>
    <submittedName>
        <fullName evidence="1">Uncharacterized protein</fullName>
    </submittedName>
</protein>
<dbReference type="OrthoDB" id="424692at2"/>
<gene>
    <name evidence="1" type="ORF">CwatDRAFT_6475</name>
</gene>
<dbReference type="RefSeq" id="WP_007303563.1">
    <property type="nucleotide sequence ID" value="NZ_CAWLGH010000323.1"/>
</dbReference>
<dbReference type="NCBIfam" id="NF041518">
    <property type="entry name" value="choice_anch_Q"/>
    <property type="match status" value="1"/>
</dbReference>
<dbReference type="KEGG" id="cwa:CwatDRAFT_6475"/>
<dbReference type="InterPro" id="IPR011050">
    <property type="entry name" value="Pectin_lyase_fold/virulence"/>
</dbReference>
<dbReference type="Proteomes" id="UP000003922">
    <property type="component" value="Unassembled WGS sequence"/>
</dbReference>
<keyword evidence="2" id="KW-1185">Reference proteome</keyword>
<organism evidence="1 2">
    <name type="scientific">Crocosphaera watsonii WH 8501</name>
    <dbReference type="NCBI Taxonomy" id="165597"/>
    <lineage>
        <taxon>Bacteria</taxon>
        <taxon>Bacillati</taxon>
        <taxon>Cyanobacteriota</taxon>
        <taxon>Cyanophyceae</taxon>
        <taxon>Oscillatoriophycideae</taxon>
        <taxon>Chroococcales</taxon>
        <taxon>Aphanothecaceae</taxon>
        <taxon>Crocosphaera</taxon>
    </lineage>
</organism>
<dbReference type="InterPro" id="IPR059226">
    <property type="entry name" value="Choice_anch_Q_dom"/>
</dbReference>
<reference evidence="1" key="2">
    <citation type="submission" date="2005-06" db="EMBL/GenBank/DDBJ databases">
        <title>Sequencing of the draft genome and assembly of Crocosphaera watsonii WH 8501.</title>
        <authorList>
            <consortium name="US DOE Joint Genome Institute (JGI-PGF)"/>
            <person name="Copeland A."/>
            <person name="Lucas S."/>
            <person name="Lapidus A."/>
            <person name="Barry K."/>
            <person name="Detter C."/>
            <person name="Glavina T."/>
            <person name="Hammon N."/>
            <person name="Israni S."/>
            <person name="Pitluck S."/>
            <person name="Richardson P."/>
        </authorList>
    </citation>
    <scope>NUCLEOTIDE SEQUENCE [LARGE SCALE GENOMIC DNA]</scope>
    <source>
        <strain evidence="1">WH 8501</strain>
    </source>
</reference>
<reference evidence="1" key="3">
    <citation type="submission" date="2016-12" db="EMBL/GenBank/DDBJ databases">
        <title>Annotation of the draft genome assembly of Crocosphaera watsonii WH 8501.</title>
        <authorList>
            <consortium name="US DOE Joint Genome Institute (JGI-ORNL)"/>
            <person name="Larimer F."/>
            <person name="Land M."/>
        </authorList>
    </citation>
    <scope>NUCLEOTIDE SEQUENCE</scope>
    <source>
        <strain evidence="1">WH 8501</strain>
    </source>
</reference>
<proteinExistence type="predicted"/>
<evidence type="ECO:0000313" key="2">
    <source>
        <dbReference type="Proteomes" id="UP000003922"/>
    </source>
</evidence>
<accession>Q4C9M2</accession>
<evidence type="ECO:0000313" key="1">
    <source>
        <dbReference type="EMBL" id="EAM53264.1"/>
    </source>
</evidence>
<name>Q4C9M2_CROWT</name>
<reference evidence="1" key="1">
    <citation type="submission" date="2004-02" db="EMBL/GenBank/DDBJ databases">
        <authorList>
            <consortium name="DOE Joint Genome Institute"/>
        </authorList>
    </citation>
    <scope>NUCLEOTIDE SEQUENCE [LARGE SCALE GENOMIC DNA]</scope>
    <source>
        <strain evidence="1">WH 8501</strain>
    </source>
</reference>
<dbReference type="EMBL" id="AADV02000001">
    <property type="protein sequence ID" value="EAM53264.1"/>
    <property type="molecule type" value="Genomic_DNA"/>
</dbReference>
<dbReference type="SUPFAM" id="SSF51126">
    <property type="entry name" value="Pectin lyase-like"/>
    <property type="match status" value="2"/>
</dbReference>
<sequence>MPISSLLTTSQYLLQNFIINQGFTSENFTLAFGNGFNHLALENLAQQLIQGDFSSLPTVDIKSQSELGGANGVYVAELNKIFLAQEFIDNAPESQIIAVILEEYVHGIDHLINFQDSQGDEGFIFSALVRGESLTDEQLALARAENDQVEVVIDRQVYQAEANTSLVVDTLVDENDGIGVGGISLREALGAIADGGTITFADSIANGTIILNGTELVINKSVTIDGDTDNITVSGNNNSRVFNIDDGDINIQQVVNISGLTITKGRTHFGGGIDNRENLTLNNSTISGNYAMSLISGGGGINNFFGTINISNSTISGNYASDSAGGIYNGAGTINISSSIVSGNNAANSGDEVKNISGTVIANNNNLFGDSSQSNSDAFDNFTPGANDINATTDGENVPLDNILDPDGLQDNGGLTKTIALVVGSPAIDAGNNNQNLLTDQRGTGFERVINQQADIGAFEWSNLELKVNTLNDEDDGIADGEISLREALGAIADGGTITFADSIANGTIILNGTELVINKSVTIDGDTDNITISGNNSSRVFNISDGDSNPEFLTKSAIAKHRSLTGSGFEQSGRRFPQPTVCCQILS</sequence>
<comment type="caution">
    <text evidence="1">The sequence shown here is derived from an EMBL/GenBank/DDBJ whole genome shotgun (WGS) entry which is preliminary data.</text>
</comment>
<dbReference type="AlphaFoldDB" id="Q4C9M2"/>